<dbReference type="CDD" id="cd00306">
    <property type="entry name" value="Peptidases_S8_S53"/>
    <property type="match status" value="1"/>
</dbReference>
<evidence type="ECO:0000259" key="8">
    <source>
        <dbReference type="Pfam" id="PF24476"/>
    </source>
</evidence>
<evidence type="ECO:0000259" key="7">
    <source>
        <dbReference type="Pfam" id="PF00082"/>
    </source>
</evidence>
<evidence type="ECO:0000256" key="3">
    <source>
        <dbReference type="ARBA" id="ARBA00022801"/>
    </source>
</evidence>
<dbReference type="PRINTS" id="PR00723">
    <property type="entry name" value="SUBTILISIN"/>
</dbReference>
<feature type="active site" description="Charge relay system" evidence="5">
    <location>
        <position position="650"/>
    </location>
</feature>
<keyword evidence="4 5" id="KW-0720">Serine protease</keyword>
<dbReference type="OrthoDB" id="206201at2759"/>
<dbReference type="PROSITE" id="PS51892">
    <property type="entry name" value="SUBTILASE"/>
    <property type="match status" value="1"/>
</dbReference>
<name>A0A8K0QVZ3_9PLEO</name>
<keyword evidence="2 5" id="KW-0645">Protease</keyword>
<feature type="compositionally biased region" description="Basic and acidic residues" evidence="6">
    <location>
        <begin position="557"/>
        <end position="573"/>
    </location>
</feature>
<feature type="active site" description="Charge relay system" evidence="5">
    <location>
        <position position="843"/>
    </location>
</feature>
<evidence type="ECO:0000313" key="9">
    <source>
        <dbReference type="EMBL" id="KAH7073373.1"/>
    </source>
</evidence>
<keyword evidence="10" id="KW-1185">Reference proteome</keyword>
<dbReference type="Pfam" id="PF24476">
    <property type="entry name" value="DUF7580"/>
    <property type="match status" value="1"/>
</dbReference>
<dbReference type="EMBL" id="JAGMVJ010000022">
    <property type="protein sequence ID" value="KAH7073373.1"/>
    <property type="molecule type" value="Genomic_DNA"/>
</dbReference>
<sequence length="925" mass="104431">MDNVNNDVEVPKLFDTLLEILPRLLKPFMAHRRYVKQARVLGALSADLLIIEGDEDELSPEVMTELELICTWPKRSVNTTQCRTPTLRALAVPASTEEFLAVSKAVSTSLCAFASATPKQREQCKRFARTGEDAFVPPTTSNSRVPRPAKLSLTPDDYPNFVNMTLYETMRRYARCHCETAGNTTAVEHEAKLCLWNRPHVDRGLVDFDMHFWSHSYGNLSKGDCHWQQLRLHVPSKRKLKSVLFREPQASSVRPAGMSISHPLPEGSLELSSRADDTLSNGEFCALLSNCIGPAKIRLKVSESSLLRLHETAQTDQDLISKPSVSLAQVLQQHRLSMKMKIGLAFTLARSVWQYYHSDWMGSGWTCKTIHFMLEHSMDSMHSCVHASKPCFTVLFHSATQNLPVRYGLPDVNHKHPRVLALGMLLIDIARTSYKDSVSTTGQTQQQKANTDHYRGRYICERDPSWPDLGTADVARLRLRAVYKAATQSCFDMNIFKDVTSSTSPKDKSLEAEEHRKILYERVVWPLEDIIDEMGWTHSLGHIDAIKFDEAVMPESTLHEDSSSAPSKLERARSPAMKRARGESSLLQQPDNPEHHKVALFDDEMPTDGHTQQQRKAYSEWKAKFNRVYEHFIPDQPPSSAPPVKIAILDTGIDMDNDCIEVHQDRISGHNWLKDPKSKRLNDLHGHGTHIAGLILDLIPHSELYIAKVTDGEDANPETLARAMDYAIEQDCDIISISIGFSQKVKRYEEFELAIERAVSARVLIFAAASNGGANNDRAYPARERDVFCIHSTDAKGTRSKFSPTAENFVYNFATIGEAVESFWPTQQCTDDEQAIRVKSGTSFATPIAASIAAFLLLYARVHLPEQATRLKRYAAMESLLHELSKGSRSKKDRDDYQYLFLSRHPDTFFGRNVEEINNSFRKCT</sequence>
<dbReference type="GO" id="GO:0006508">
    <property type="term" value="P:proteolysis"/>
    <property type="evidence" value="ECO:0007669"/>
    <property type="project" value="UniProtKB-KW"/>
</dbReference>
<comment type="caution">
    <text evidence="9">The sequence shown here is derived from an EMBL/GenBank/DDBJ whole genome shotgun (WGS) entry which is preliminary data.</text>
</comment>
<dbReference type="InterPro" id="IPR036852">
    <property type="entry name" value="Peptidase_S8/S53_dom_sf"/>
</dbReference>
<keyword evidence="3 5" id="KW-0378">Hydrolase</keyword>
<evidence type="ECO:0000256" key="5">
    <source>
        <dbReference type="PROSITE-ProRule" id="PRU01240"/>
    </source>
</evidence>
<comment type="similarity">
    <text evidence="1 5">Belongs to the peptidase S8 family.</text>
</comment>
<feature type="region of interest" description="Disordered" evidence="6">
    <location>
        <begin position="557"/>
        <end position="593"/>
    </location>
</feature>
<dbReference type="InterPro" id="IPR056002">
    <property type="entry name" value="DUF7580"/>
</dbReference>
<dbReference type="Proteomes" id="UP000813461">
    <property type="component" value="Unassembled WGS sequence"/>
</dbReference>
<dbReference type="InterPro" id="IPR015500">
    <property type="entry name" value="Peptidase_S8_subtilisin-rel"/>
</dbReference>
<dbReference type="InterPro" id="IPR051048">
    <property type="entry name" value="Peptidase_S8/S53_subtilisin"/>
</dbReference>
<evidence type="ECO:0000256" key="6">
    <source>
        <dbReference type="SAM" id="MobiDB-lite"/>
    </source>
</evidence>
<dbReference type="InterPro" id="IPR000209">
    <property type="entry name" value="Peptidase_S8/S53_dom"/>
</dbReference>
<gene>
    <name evidence="9" type="ORF">FB567DRAFT_198471</name>
</gene>
<dbReference type="PANTHER" id="PTHR43399">
    <property type="entry name" value="SUBTILISIN-RELATED"/>
    <property type="match status" value="1"/>
</dbReference>
<accession>A0A8K0QVZ3</accession>
<evidence type="ECO:0000313" key="10">
    <source>
        <dbReference type="Proteomes" id="UP000813461"/>
    </source>
</evidence>
<dbReference type="AlphaFoldDB" id="A0A8K0QVZ3"/>
<dbReference type="Gene3D" id="3.40.50.200">
    <property type="entry name" value="Peptidase S8/S53 domain"/>
    <property type="match status" value="1"/>
</dbReference>
<reference evidence="9" key="1">
    <citation type="journal article" date="2021" name="Nat. Commun.">
        <title>Genetic determinants of endophytism in the Arabidopsis root mycobiome.</title>
        <authorList>
            <person name="Mesny F."/>
            <person name="Miyauchi S."/>
            <person name="Thiergart T."/>
            <person name="Pickel B."/>
            <person name="Atanasova L."/>
            <person name="Karlsson M."/>
            <person name="Huettel B."/>
            <person name="Barry K.W."/>
            <person name="Haridas S."/>
            <person name="Chen C."/>
            <person name="Bauer D."/>
            <person name="Andreopoulos W."/>
            <person name="Pangilinan J."/>
            <person name="LaButti K."/>
            <person name="Riley R."/>
            <person name="Lipzen A."/>
            <person name="Clum A."/>
            <person name="Drula E."/>
            <person name="Henrissat B."/>
            <person name="Kohler A."/>
            <person name="Grigoriev I.V."/>
            <person name="Martin F.M."/>
            <person name="Hacquard S."/>
        </authorList>
    </citation>
    <scope>NUCLEOTIDE SEQUENCE</scope>
    <source>
        <strain evidence="9">MPI-SDFR-AT-0120</strain>
    </source>
</reference>
<evidence type="ECO:0000256" key="4">
    <source>
        <dbReference type="ARBA" id="ARBA00022825"/>
    </source>
</evidence>
<evidence type="ECO:0000256" key="1">
    <source>
        <dbReference type="ARBA" id="ARBA00011073"/>
    </source>
</evidence>
<dbReference type="PANTHER" id="PTHR43399:SF4">
    <property type="entry name" value="CELL WALL-ASSOCIATED PROTEASE"/>
    <property type="match status" value="1"/>
</dbReference>
<feature type="domain" description="DUF7580" evidence="8">
    <location>
        <begin position="166"/>
        <end position="530"/>
    </location>
</feature>
<feature type="domain" description="Peptidase S8/S53" evidence="7">
    <location>
        <begin position="644"/>
        <end position="857"/>
    </location>
</feature>
<evidence type="ECO:0008006" key="11">
    <source>
        <dbReference type="Google" id="ProtNLM"/>
    </source>
</evidence>
<dbReference type="GO" id="GO:0004252">
    <property type="term" value="F:serine-type endopeptidase activity"/>
    <property type="evidence" value="ECO:0007669"/>
    <property type="project" value="UniProtKB-UniRule"/>
</dbReference>
<dbReference type="SUPFAM" id="SSF52743">
    <property type="entry name" value="Subtilisin-like"/>
    <property type="match status" value="1"/>
</dbReference>
<dbReference type="Pfam" id="PF00082">
    <property type="entry name" value="Peptidase_S8"/>
    <property type="match status" value="1"/>
</dbReference>
<protein>
    <recommendedName>
        <fullName evidence="11">Peptidase S8/S53 domain-containing protein</fullName>
    </recommendedName>
</protein>
<evidence type="ECO:0000256" key="2">
    <source>
        <dbReference type="ARBA" id="ARBA00022670"/>
    </source>
</evidence>
<organism evidence="9 10">
    <name type="scientific">Paraphoma chrysanthemicola</name>
    <dbReference type="NCBI Taxonomy" id="798071"/>
    <lineage>
        <taxon>Eukaryota</taxon>
        <taxon>Fungi</taxon>
        <taxon>Dikarya</taxon>
        <taxon>Ascomycota</taxon>
        <taxon>Pezizomycotina</taxon>
        <taxon>Dothideomycetes</taxon>
        <taxon>Pleosporomycetidae</taxon>
        <taxon>Pleosporales</taxon>
        <taxon>Pleosporineae</taxon>
        <taxon>Phaeosphaeriaceae</taxon>
        <taxon>Paraphoma</taxon>
    </lineage>
</organism>
<feature type="active site" description="Charge relay system" evidence="5">
    <location>
        <position position="687"/>
    </location>
</feature>
<proteinExistence type="inferred from homology"/>